<dbReference type="CDD" id="cd05568">
    <property type="entry name" value="PTS_IIB_bgl_like"/>
    <property type="match status" value="1"/>
</dbReference>
<dbReference type="GO" id="GO:0009401">
    <property type="term" value="P:phosphoenolpyruvate-dependent sugar phosphotransferase system"/>
    <property type="evidence" value="ECO:0007669"/>
    <property type="project" value="InterPro"/>
</dbReference>
<dbReference type="Pfam" id="PF02302">
    <property type="entry name" value="PTS_IIB"/>
    <property type="match status" value="1"/>
</dbReference>
<comment type="caution">
    <text evidence="8">The sequence shown here is derived from an EMBL/GenBank/DDBJ whole genome shotgun (WGS) entry which is preliminary data.</text>
</comment>
<evidence type="ECO:0000259" key="6">
    <source>
        <dbReference type="PROSITE" id="PS51099"/>
    </source>
</evidence>
<dbReference type="InterPro" id="IPR036388">
    <property type="entry name" value="WH-like_DNA-bd_sf"/>
</dbReference>
<dbReference type="AlphaFoldDB" id="A0A511ZQR9"/>
<protein>
    <submittedName>
        <fullName evidence="8">Transcriptional regulator</fullName>
    </submittedName>
</protein>
<evidence type="ECO:0000256" key="3">
    <source>
        <dbReference type="ARBA" id="ARBA00023015"/>
    </source>
</evidence>
<evidence type="ECO:0000256" key="4">
    <source>
        <dbReference type="ARBA" id="ARBA00023159"/>
    </source>
</evidence>
<evidence type="ECO:0000313" key="8">
    <source>
        <dbReference type="EMBL" id="GEN89781.1"/>
    </source>
</evidence>
<dbReference type="InterPro" id="IPR013011">
    <property type="entry name" value="PTS_EIIB_2"/>
</dbReference>
<dbReference type="Pfam" id="PF08279">
    <property type="entry name" value="HTH_11"/>
    <property type="match status" value="1"/>
</dbReference>
<keyword evidence="4" id="KW-0010">Activator</keyword>
<dbReference type="Gene3D" id="3.40.50.2300">
    <property type="match status" value="1"/>
</dbReference>
<gene>
    <name evidence="8" type="ORF">OSO01_45200</name>
</gene>
<name>A0A511ZQR9_9BACI</name>
<dbReference type="InterPro" id="IPR007737">
    <property type="entry name" value="Mga_HTH"/>
</dbReference>
<keyword evidence="1" id="KW-0808">Transferase</keyword>
<dbReference type="PANTHER" id="PTHR30185:SF18">
    <property type="entry name" value="TRANSCRIPTIONAL REGULATOR MTLR"/>
    <property type="match status" value="1"/>
</dbReference>
<feature type="domain" description="PTS EIIB type-2" evidence="6">
    <location>
        <begin position="394"/>
        <end position="483"/>
    </location>
</feature>
<evidence type="ECO:0000256" key="5">
    <source>
        <dbReference type="ARBA" id="ARBA00023163"/>
    </source>
</evidence>
<dbReference type="SUPFAM" id="SSF63520">
    <property type="entry name" value="PTS-regulatory domain, PRD"/>
    <property type="match status" value="2"/>
</dbReference>
<dbReference type="InterPro" id="IPR011608">
    <property type="entry name" value="PRD"/>
</dbReference>
<dbReference type="PANTHER" id="PTHR30185">
    <property type="entry name" value="CRYPTIC BETA-GLUCOSIDE BGL OPERON ANTITERMINATOR"/>
    <property type="match status" value="1"/>
</dbReference>
<dbReference type="InterPro" id="IPR036095">
    <property type="entry name" value="PTS_EIIB-like_sf"/>
</dbReference>
<dbReference type="GO" id="GO:0008982">
    <property type="term" value="F:protein-N(PI)-phosphohistidine-sugar phosphotransferase activity"/>
    <property type="evidence" value="ECO:0007669"/>
    <property type="project" value="InterPro"/>
</dbReference>
<evidence type="ECO:0000256" key="1">
    <source>
        <dbReference type="ARBA" id="ARBA00022679"/>
    </source>
</evidence>
<keyword evidence="3" id="KW-0805">Transcription regulation</keyword>
<proteinExistence type="predicted"/>
<dbReference type="InterPro" id="IPR003501">
    <property type="entry name" value="PTS_EIIB_2/3"/>
</dbReference>
<feature type="domain" description="PRD" evidence="7">
    <location>
        <begin position="170"/>
        <end position="274"/>
    </location>
</feature>
<dbReference type="GO" id="GO:0006355">
    <property type="term" value="P:regulation of DNA-templated transcription"/>
    <property type="evidence" value="ECO:0007669"/>
    <property type="project" value="InterPro"/>
</dbReference>
<keyword evidence="5" id="KW-0804">Transcription</keyword>
<keyword evidence="9" id="KW-1185">Reference proteome</keyword>
<accession>A0A511ZQR9</accession>
<feature type="domain" description="PRD" evidence="7">
    <location>
        <begin position="285"/>
        <end position="393"/>
    </location>
</feature>
<evidence type="ECO:0000313" key="9">
    <source>
        <dbReference type="Proteomes" id="UP000321558"/>
    </source>
</evidence>
<reference evidence="8 9" key="1">
    <citation type="submission" date="2019-07" db="EMBL/GenBank/DDBJ databases">
        <title>Whole genome shotgun sequence of Oceanobacillus sojae NBRC 105379.</title>
        <authorList>
            <person name="Hosoyama A."/>
            <person name="Uohara A."/>
            <person name="Ohji S."/>
            <person name="Ichikawa N."/>
        </authorList>
    </citation>
    <scope>NUCLEOTIDE SEQUENCE [LARGE SCALE GENOMIC DNA]</scope>
    <source>
        <strain evidence="8 9">NBRC 105379</strain>
    </source>
</reference>
<evidence type="ECO:0000259" key="7">
    <source>
        <dbReference type="PROSITE" id="PS51372"/>
    </source>
</evidence>
<dbReference type="PROSITE" id="PS51099">
    <property type="entry name" value="PTS_EIIB_TYPE_2"/>
    <property type="match status" value="1"/>
</dbReference>
<dbReference type="Pfam" id="PF00874">
    <property type="entry name" value="PRD"/>
    <property type="match status" value="2"/>
</dbReference>
<dbReference type="SUPFAM" id="SSF52794">
    <property type="entry name" value="PTS system IIB component-like"/>
    <property type="match status" value="1"/>
</dbReference>
<dbReference type="InterPro" id="IPR036634">
    <property type="entry name" value="PRD_sf"/>
</dbReference>
<sequence length="483" mass="56379">MRAQEISNYIGISTKTVYRKIKNLREICDEDIIESHRSKGYRLNYEKYLTAFNDYYLPNNQYMSVENRRTSIFLNLLTHSPREVSINNLSLQYFVSPSSIVKDLDYIEKELKDTNLSLSKSNSGTSIVGAEKYIRKELMHIFNRFLVNLSTPTISALTSKDGSTEYLQKQFAKEEVNKIEAILESANKLLGFVIENPYYINLLTHLLILLKRNKNNMEVSDTKYDIENIDEHKYKVAQYIINNMEDEFNIELDSIETNYVYAFLISTRNDVNEAKNRQIDELEIKSSNEVELLVNEIIDEMEKELNISFSKDSRLKKSLLQHVQPMLNRIKYNVIIVNPIIEDIKDEFFNTFHTLKKIILRITKKYNLKEISDDEIGYLTVYFQNTIEKIIKRLNVLIVCTTGIGTSHLLKTRIKKNFPILNIKGVISTSEINKYEQLDIDFILTTVNLPPTRQKQLLISALLDKGDINIIKQFIKNNYGRLI</sequence>
<dbReference type="Pfam" id="PF05043">
    <property type="entry name" value="Mga"/>
    <property type="match status" value="1"/>
</dbReference>
<dbReference type="InterPro" id="IPR050661">
    <property type="entry name" value="BglG_antiterminators"/>
</dbReference>
<keyword evidence="2" id="KW-0677">Repeat</keyword>
<dbReference type="Gene3D" id="1.10.10.10">
    <property type="entry name" value="Winged helix-like DNA-binding domain superfamily/Winged helix DNA-binding domain"/>
    <property type="match status" value="2"/>
</dbReference>
<dbReference type="PROSITE" id="PS51372">
    <property type="entry name" value="PRD_2"/>
    <property type="match status" value="2"/>
</dbReference>
<evidence type="ECO:0000256" key="2">
    <source>
        <dbReference type="ARBA" id="ARBA00022737"/>
    </source>
</evidence>
<dbReference type="Gene3D" id="1.10.1790.10">
    <property type="entry name" value="PRD domain"/>
    <property type="match status" value="2"/>
</dbReference>
<dbReference type="EMBL" id="BJYM01000029">
    <property type="protein sequence ID" value="GEN89781.1"/>
    <property type="molecule type" value="Genomic_DNA"/>
</dbReference>
<organism evidence="8 9">
    <name type="scientific">Oceanobacillus sojae</name>
    <dbReference type="NCBI Taxonomy" id="582851"/>
    <lineage>
        <taxon>Bacteria</taxon>
        <taxon>Bacillati</taxon>
        <taxon>Bacillota</taxon>
        <taxon>Bacilli</taxon>
        <taxon>Bacillales</taxon>
        <taxon>Bacillaceae</taxon>
        <taxon>Oceanobacillus</taxon>
    </lineage>
</organism>
<dbReference type="Proteomes" id="UP000321558">
    <property type="component" value="Unassembled WGS sequence"/>
</dbReference>
<dbReference type="InterPro" id="IPR013196">
    <property type="entry name" value="HTH_11"/>
</dbReference>